<organism evidence="2 3">
    <name type="scientific">Centaurea solstitialis</name>
    <name type="common">yellow star-thistle</name>
    <dbReference type="NCBI Taxonomy" id="347529"/>
    <lineage>
        <taxon>Eukaryota</taxon>
        <taxon>Viridiplantae</taxon>
        <taxon>Streptophyta</taxon>
        <taxon>Embryophyta</taxon>
        <taxon>Tracheophyta</taxon>
        <taxon>Spermatophyta</taxon>
        <taxon>Magnoliopsida</taxon>
        <taxon>eudicotyledons</taxon>
        <taxon>Gunneridae</taxon>
        <taxon>Pentapetalae</taxon>
        <taxon>asterids</taxon>
        <taxon>campanulids</taxon>
        <taxon>Asterales</taxon>
        <taxon>Asteraceae</taxon>
        <taxon>Carduoideae</taxon>
        <taxon>Cardueae</taxon>
        <taxon>Centaureinae</taxon>
        <taxon>Centaurea</taxon>
    </lineage>
</organism>
<evidence type="ECO:0000259" key="1">
    <source>
        <dbReference type="Pfam" id="PF00134"/>
    </source>
</evidence>
<dbReference type="Proteomes" id="UP001172457">
    <property type="component" value="Chromosome 5"/>
</dbReference>
<keyword evidence="3" id="KW-1185">Reference proteome</keyword>
<dbReference type="AlphaFoldDB" id="A0AA38SQV5"/>
<evidence type="ECO:0000313" key="3">
    <source>
        <dbReference type="Proteomes" id="UP001172457"/>
    </source>
</evidence>
<proteinExistence type="predicted"/>
<sequence length="258" mass="29740">MALPSTRMPQNLEECSLFLKVSAVGIEGFHILFLKLYDAAYSILGQRIVWEVELTFGLQRFKQDSLGHWLLQPVRESNLQLFALISIWISSKIHDSHPLSVTKLKTMADKTIEQQHYTTRDFADAEMIFMKVLDFEIGTLNIAYWFLEDLVIHLKEVATVGYHLNFEVCMDIMDLLYEKEETSALYASPRSLAASILVASYVITVPKQTWEFPILPWDVFELLNIRNNCVTVKHEMGCKEEELVQVVKDILTHVLQPC</sequence>
<dbReference type="InterPro" id="IPR036915">
    <property type="entry name" value="Cyclin-like_sf"/>
</dbReference>
<accession>A0AA38SQV5</accession>
<name>A0AA38SQV5_9ASTR</name>
<comment type="caution">
    <text evidence="2">The sequence shown here is derived from an EMBL/GenBank/DDBJ whole genome shotgun (WGS) entry which is preliminary data.</text>
</comment>
<dbReference type="InterPro" id="IPR006671">
    <property type="entry name" value="Cyclin_N"/>
</dbReference>
<dbReference type="Pfam" id="PF00134">
    <property type="entry name" value="Cyclin_N"/>
    <property type="match status" value="1"/>
</dbReference>
<feature type="domain" description="Cyclin N-terminal" evidence="1">
    <location>
        <begin position="72"/>
        <end position="137"/>
    </location>
</feature>
<gene>
    <name evidence="2" type="ORF">OSB04_019441</name>
</gene>
<evidence type="ECO:0000313" key="2">
    <source>
        <dbReference type="EMBL" id="KAJ9546898.1"/>
    </source>
</evidence>
<reference evidence="2" key="1">
    <citation type="submission" date="2023-03" db="EMBL/GenBank/DDBJ databases">
        <title>Chromosome-scale reference genome and RAD-based genetic map of yellow starthistle (Centaurea solstitialis) reveal putative structural variation and QTLs associated with invader traits.</title>
        <authorList>
            <person name="Reatini B."/>
            <person name="Cang F.A."/>
            <person name="Jiang Q."/>
            <person name="Mckibben M.T.W."/>
            <person name="Barker M.S."/>
            <person name="Rieseberg L.H."/>
            <person name="Dlugosch K.M."/>
        </authorList>
    </citation>
    <scope>NUCLEOTIDE SEQUENCE</scope>
    <source>
        <strain evidence="2">CAN-66</strain>
        <tissue evidence="2">Leaf</tissue>
    </source>
</reference>
<protein>
    <recommendedName>
        <fullName evidence="1">Cyclin N-terminal domain-containing protein</fullName>
    </recommendedName>
</protein>
<dbReference type="SUPFAM" id="SSF47954">
    <property type="entry name" value="Cyclin-like"/>
    <property type="match status" value="1"/>
</dbReference>
<dbReference type="Gene3D" id="1.10.472.10">
    <property type="entry name" value="Cyclin-like"/>
    <property type="match status" value="1"/>
</dbReference>
<dbReference type="EMBL" id="JARYMX010000005">
    <property type="protein sequence ID" value="KAJ9546898.1"/>
    <property type="molecule type" value="Genomic_DNA"/>
</dbReference>